<dbReference type="Proteomes" id="UP001627154">
    <property type="component" value="Unassembled WGS sequence"/>
</dbReference>
<dbReference type="GO" id="GO:0005730">
    <property type="term" value="C:nucleolus"/>
    <property type="evidence" value="ECO:0007669"/>
    <property type="project" value="UniProtKB-SubCell"/>
</dbReference>
<feature type="compositionally biased region" description="Basic residues" evidence="6">
    <location>
        <begin position="597"/>
        <end position="608"/>
    </location>
</feature>
<name>A0ABD2WBT5_9HYME</name>
<comment type="caution">
    <text evidence="9">The sequence shown here is derived from an EMBL/GenBank/DDBJ whole genome shotgun (WGS) entry which is preliminary data.</text>
</comment>
<feature type="compositionally biased region" description="Basic residues" evidence="6">
    <location>
        <begin position="539"/>
        <end position="548"/>
    </location>
</feature>
<comment type="similarity">
    <text evidence="2">Belongs to the ESF1 family.</text>
</comment>
<feature type="compositionally biased region" description="Basic and acidic residues" evidence="6">
    <location>
        <begin position="89"/>
        <end position="104"/>
    </location>
</feature>
<feature type="compositionally biased region" description="Acidic residues" evidence="6">
    <location>
        <begin position="510"/>
        <end position="521"/>
    </location>
</feature>
<proteinExistence type="inferred from homology"/>
<feature type="compositionally biased region" description="Acidic residues" evidence="6">
    <location>
        <begin position="74"/>
        <end position="84"/>
    </location>
</feature>
<dbReference type="InterPro" id="IPR039754">
    <property type="entry name" value="Esf1"/>
</dbReference>
<evidence type="ECO:0008006" key="11">
    <source>
        <dbReference type="Google" id="ProtNLM"/>
    </source>
</evidence>
<feature type="region of interest" description="Disordered" evidence="6">
    <location>
        <begin position="161"/>
        <end position="184"/>
    </location>
</feature>
<protein>
    <recommendedName>
        <fullName evidence="11">NUC153 domain-containing protein</fullName>
    </recommendedName>
</protein>
<feature type="compositionally biased region" description="Acidic residues" evidence="6">
    <location>
        <begin position="167"/>
        <end position="178"/>
    </location>
</feature>
<accession>A0ABD2WBT5</accession>
<feature type="region of interest" description="Disordered" evidence="6">
    <location>
        <begin position="73"/>
        <end position="135"/>
    </location>
</feature>
<feature type="compositionally biased region" description="Basic residues" evidence="6">
    <location>
        <begin position="496"/>
        <end position="505"/>
    </location>
</feature>
<dbReference type="InterPro" id="IPR012580">
    <property type="entry name" value="NUC153"/>
</dbReference>
<keyword evidence="10" id="KW-1185">Reference proteome</keyword>
<feature type="region of interest" description="Disordered" evidence="6">
    <location>
        <begin position="1"/>
        <end position="25"/>
    </location>
</feature>
<feature type="domain" description="NUC153" evidence="7">
    <location>
        <begin position="625"/>
        <end position="652"/>
    </location>
</feature>
<dbReference type="AlphaFoldDB" id="A0ABD2WBT5"/>
<evidence type="ECO:0000259" key="8">
    <source>
        <dbReference type="Pfam" id="PF25121"/>
    </source>
</evidence>
<keyword evidence="3 5" id="KW-0175">Coiled coil</keyword>
<dbReference type="InterPro" id="IPR056750">
    <property type="entry name" value="RRM_ESF1"/>
</dbReference>
<gene>
    <name evidence="9" type="ORF">TKK_014600</name>
</gene>
<feature type="coiled-coil region" evidence="5">
    <location>
        <begin position="431"/>
        <end position="458"/>
    </location>
</feature>
<feature type="region of interest" description="Disordered" evidence="6">
    <location>
        <begin position="486"/>
        <end position="614"/>
    </location>
</feature>
<dbReference type="PANTHER" id="PTHR12202">
    <property type="entry name" value="ESF1 HOMOLOG"/>
    <property type="match status" value="1"/>
</dbReference>
<dbReference type="Pfam" id="PF08159">
    <property type="entry name" value="NUC153"/>
    <property type="match status" value="1"/>
</dbReference>
<evidence type="ECO:0000256" key="4">
    <source>
        <dbReference type="ARBA" id="ARBA00023242"/>
    </source>
</evidence>
<evidence type="ECO:0000256" key="3">
    <source>
        <dbReference type="ARBA" id="ARBA00023054"/>
    </source>
</evidence>
<dbReference type="Pfam" id="PF25121">
    <property type="entry name" value="RRM_ESF1"/>
    <property type="match status" value="1"/>
</dbReference>
<organism evidence="9 10">
    <name type="scientific">Trichogramma kaykai</name>
    <dbReference type="NCBI Taxonomy" id="54128"/>
    <lineage>
        <taxon>Eukaryota</taxon>
        <taxon>Metazoa</taxon>
        <taxon>Ecdysozoa</taxon>
        <taxon>Arthropoda</taxon>
        <taxon>Hexapoda</taxon>
        <taxon>Insecta</taxon>
        <taxon>Pterygota</taxon>
        <taxon>Neoptera</taxon>
        <taxon>Endopterygota</taxon>
        <taxon>Hymenoptera</taxon>
        <taxon>Apocrita</taxon>
        <taxon>Proctotrupomorpha</taxon>
        <taxon>Chalcidoidea</taxon>
        <taxon>Trichogrammatidae</taxon>
        <taxon>Trichogramma</taxon>
    </lineage>
</organism>
<dbReference type="EMBL" id="JBJJXI010000117">
    <property type="protein sequence ID" value="KAL3390437.1"/>
    <property type="molecule type" value="Genomic_DNA"/>
</dbReference>
<evidence type="ECO:0000313" key="9">
    <source>
        <dbReference type="EMBL" id="KAL3390437.1"/>
    </source>
</evidence>
<feature type="domain" description="ESF1 RRM" evidence="8">
    <location>
        <begin position="201"/>
        <end position="347"/>
    </location>
</feature>
<feature type="compositionally biased region" description="Basic and acidic residues" evidence="6">
    <location>
        <begin position="676"/>
        <end position="689"/>
    </location>
</feature>
<dbReference type="PANTHER" id="PTHR12202:SF0">
    <property type="entry name" value="ESF1 HOMOLOG"/>
    <property type="match status" value="1"/>
</dbReference>
<feature type="compositionally biased region" description="Acidic residues" evidence="6">
    <location>
        <begin position="105"/>
        <end position="115"/>
    </location>
</feature>
<feature type="region of interest" description="Disordered" evidence="6">
    <location>
        <begin position="667"/>
        <end position="709"/>
    </location>
</feature>
<feature type="compositionally biased region" description="Basic and acidic residues" evidence="6">
    <location>
        <begin position="116"/>
        <end position="135"/>
    </location>
</feature>
<evidence type="ECO:0000256" key="2">
    <source>
        <dbReference type="ARBA" id="ARBA00009087"/>
    </source>
</evidence>
<comment type="subcellular location">
    <subcellularLocation>
        <location evidence="1">Nucleus</location>
        <location evidence="1">Nucleolus</location>
    </subcellularLocation>
</comment>
<evidence type="ECO:0000256" key="5">
    <source>
        <dbReference type="SAM" id="Coils"/>
    </source>
</evidence>
<evidence type="ECO:0000313" key="10">
    <source>
        <dbReference type="Proteomes" id="UP001627154"/>
    </source>
</evidence>
<reference evidence="9 10" key="1">
    <citation type="journal article" date="2024" name="bioRxiv">
        <title>A reference genome for Trichogramma kaykai: A tiny desert-dwelling parasitoid wasp with competing sex-ratio distorters.</title>
        <authorList>
            <person name="Culotta J."/>
            <person name="Lindsey A.R."/>
        </authorList>
    </citation>
    <scope>NUCLEOTIDE SEQUENCE [LARGE SCALE GENOMIC DNA]</scope>
    <source>
        <strain evidence="9 10">KSX58</strain>
    </source>
</reference>
<evidence type="ECO:0000259" key="7">
    <source>
        <dbReference type="Pfam" id="PF08159"/>
    </source>
</evidence>
<sequence length="709" mass="82218">MDDFSKDERFAHIPKDPKFRRIPKNERKVKIDKRFRPMLYDQKFVTTTSIDKRGRPLHQSSTENLKKFYHLSSDEEFSDQEDTATTEVAETKNDKSDLKSKDSETESSSESDNESDENKKELQKNEKQLFTKKKDDKKLDAQTKKKLRDLTIDYARGEGVLMSSSSSDDESDEEDNISSDDGIEHAWGELDKDAETTEESTARLAACNLDWDRIRASDLMVLFNSFLPTGAFIHSVTIYPSEFGLKRMQEEEVKGPIELVESNHDKDNGVSNENEEGSHYHMEKLRQYQLNRLKYYYAVIVFDSVETASKVYSECDGIEYESSATKLDLRFIPNDMTFDQEPKEVCTVLPDLTQYQPRLFTNTALQQVKVDCTWDETNPERKEISAKLNSGKVDDIDRNDIKAYLASGTSDDESEDEVQKQLKKVDADQGNKNTIEKYKSLLQSIEEAQEEKKKKDVQLEFTWGVGTKEKAEKLVEKKMKEKVELTPFEKYLEKRREKRKAKRNKNSNNEDNDLSDSDDSIPSDIDMNDPYFAEEFKNRKPPTKKKKLSKDQDIDSAEEEEKKKQQAELELIMMDDETDDKHHFNMKRIEEAEAASKSKKKRLSKKKKDLQAEAVQDSFTVDVHDPRFADVYSSHMFNIDPTDPHYRKTKGTEAIIQEKLKKKAYESTNYTNGDNKGVKEKAQISETNREVNSMIEKIKRNSQLANKRK</sequence>
<keyword evidence="4" id="KW-0539">Nucleus</keyword>
<evidence type="ECO:0000256" key="6">
    <source>
        <dbReference type="SAM" id="MobiDB-lite"/>
    </source>
</evidence>
<feature type="compositionally biased region" description="Basic and acidic residues" evidence="6">
    <location>
        <begin position="579"/>
        <end position="596"/>
    </location>
</feature>
<evidence type="ECO:0000256" key="1">
    <source>
        <dbReference type="ARBA" id="ARBA00004604"/>
    </source>
</evidence>